<protein>
    <recommendedName>
        <fullName evidence="6">Alcohol dehydrogenase-like C-terminal domain-containing protein</fullName>
    </recommendedName>
</protein>
<reference evidence="7 8" key="1">
    <citation type="submission" date="2024-01" db="EMBL/GenBank/DDBJ databases">
        <authorList>
            <person name="Allen C."/>
            <person name="Tagirdzhanova G."/>
        </authorList>
    </citation>
    <scope>NUCLEOTIDE SEQUENCE [LARGE SCALE GENOMIC DNA]</scope>
</reference>
<accession>A0ABP0AUZ4</accession>
<dbReference type="EMBL" id="CAWUHB010000003">
    <property type="protein sequence ID" value="CAK7211089.1"/>
    <property type="molecule type" value="Genomic_DNA"/>
</dbReference>
<dbReference type="Proteomes" id="UP001642405">
    <property type="component" value="Unassembled WGS sequence"/>
</dbReference>
<organism evidence="7 8">
    <name type="scientific">Sporothrix curviconia</name>
    <dbReference type="NCBI Taxonomy" id="1260050"/>
    <lineage>
        <taxon>Eukaryota</taxon>
        <taxon>Fungi</taxon>
        <taxon>Dikarya</taxon>
        <taxon>Ascomycota</taxon>
        <taxon>Pezizomycotina</taxon>
        <taxon>Sordariomycetes</taxon>
        <taxon>Sordariomycetidae</taxon>
        <taxon>Ophiostomatales</taxon>
        <taxon>Ophiostomataceae</taxon>
        <taxon>Sporothrix</taxon>
    </lineage>
</organism>
<keyword evidence="8" id="KW-1185">Reference proteome</keyword>
<evidence type="ECO:0000313" key="8">
    <source>
        <dbReference type="Proteomes" id="UP001642405"/>
    </source>
</evidence>
<keyword evidence="4" id="KW-0862">Zinc</keyword>
<gene>
    <name evidence="7" type="ORF">SCUCBS95973_001012</name>
</gene>
<evidence type="ECO:0000259" key="6">
    <source>
        <dbReference type="Pfam" id="PF00107"/>
    </source>
</evidence>
<proteinExistence type="inferred from homology"/>
<keyword evidence="5" id="KW-0560">Oxidoreductase</keyword>
<evidence type="ECO:0000256" key="5">
    <source>
        <dbReference type="ARBA" id="ARBA00023002"/>
    </source>
</evidence>
<dbReference type="InterPro" id="IPR036291">
    <property type="entry name" value="NAD(P)-bd_dom_sf"/>
</dbReference>
<evidence type="ECO:0000256" key="4">
    <source>
        <dbReference type="ARBA" id="ARBA00022833"/>
    </source>
</evidence>
<dbReference type="PANTHER" id="PTHR43350">
    <property type="entry name" value="NAD-DEPENDENT ALCOHOL DEHYDROGENASE"/>
    <property type="match status" value="1"/>
</dbReference>
<comment type="cofactor">
    <cofactor evidence="1">
        <name>Zn(2+)</name>
        <dbReference type="ChEBI" id="CHEBI:29105"/>
    </cofactor>
</comment>
<evidence type="ECO:0000256" key="3">
    <source>
        <dbReference type="ARBA" id="ARBA00022723"/>
    </source>
</evidence>
<evidence type="ECO:0000313" key="7">
    <source>
        <dbReference type="EMBL" id="CAK7211089.1"/>
    </source>
</evidence>
<dbReference type="Pfam" id="PF00107">
    <property type="entry name" value="ADH_zinc_N"/>
    <property type="match status" value="1"/>
</dbReference>
<dbReference type="PANTHER" id="PTHR43350:SF2">
    <property type="entry name" value="GROES-LIKE ZINC-BINDING ALCOHOL DEHYDROGENASE FAMILY PROTEIN"/>
    <property type="match status" value="1"/>
</dbReference>
<evidence type="ECO:0000256" key="1">
    <source>
        <dbReference type="ARBA" id="ARBA00001947"/>
    </source>
</evidence>
<name>A0ABP0AUZ4_9PEZI</name>
<dbReference type="InterPro" id="IPR013149">
    <property type="entry name" value="ADH-like_C"/>
</dbReference>
<dbReference type="SUPFAM" id="SSF51735">
    <property type="entry name" value="NAD(P)-binding Rossmann-fold domains"/>
    <property type="match status" value="1"/>
</dbReference>
<evidence type="ECO:0000256" key="2">
    <source>
        <dbReference type="ARBA" id="ARBA00008072"/>
    </source>
</evidence>
<sequence>MGSVGLALGSQMQIIAVDIVPEKLALAKELGATHTVNGLDYPASKEIKQDKTDVLAVAIRAITPNGAGITMAVDCTGRLPILETMVAVIGSQGTAAIVGVPPADASMRLDPPFFLLENKRLLGVIEGDARPAELIPQLIEMHRAGAFPVDKLCKVYPATKLQDAIRDMHAGHAYKPIIDWTVIW</sequence>
<dbReference type="Gene3D" id="3.40.50.720">
    <property type="entry name" value="NAD(P)-binding Rossmann-like Domain"/>
    <property type="match status" value="1"/>
</dbReference>
<dbReference type="Gene3D" id="3.90.180.10">
    <property type="entry name" value="Medium-chain alcohol dehydrogenases, catalytic domain"/>
    <property type="match status" value="1"/>
</dbReference>
<keyword evidence="3" id="KW-0479">Metal-binding</keyword>
<feature type="domain" description="Alcohol dehydrogenase-like C-terminal" evidence="6">
    <location>
        <begin position="7"/>
        <end position="134"/>
    </location>
</feature>
<comment type="similarity">
    <text evidence="2">Belongs to the zinc-containing alcohol dehydrogenase family.</text>
</comment>
<comment type="caution">
    <text evidence="7">The sequence shown here is derived from an EMBL/GenBank/DDBJ whole genome shotgun (WGS) entry which is preliminary data.</text>
</comment>